<name>A0A067TUN9_GALM3</name>
<sequence>MCDLSFTYRHEDGTEESLYLGPHLCGPDVDPKKRLYHFKPMPAIATTDDRFYFLGWPITAEELAKFGKRWRKKGIPSRDPFYLGCTYLKAASGFMHLQTVLVEPQTEREKMDPENKDGLGFVMLWVNEAERFHRIPTQGQVDRLVEILKREPEWYRDLYESEDFDMHNLP</sequence>
<reference evidence="2" key="1">
    <citation type="journal article" date="2014" name="Proc. Natl. Acad. Sci. U.S.A.">
        <title>Extensive sampling of basidiomycete genomes demonstrates inadequacy of the white-rot/brown-rot paradigm for wood decay fungi.</title>
        <authorList>
            <person name="Riley R."/>
            <person name="Salamov A.A."/>
            <person name="Brown D.W."/>
            <person name="Nagy L.G."/>
            <person name="Floudas D."/>
            <person name="Held B.W."/>
            <person name="Levasseur A."/>
            <person name="Lombard V."/>
            <person name="Morin E."/>
            <person name="Otillar R."/>
            <person name="Lindquist E.A."/>
            <person name="Sun H."/>
            <person name="LaButti K.M."/>
            <person name="Schmutz J."/>
            <person name="Jabbour D."/>
            <person name="Luo H."/>
            <person name="Baker S.E."/>
            <person name="Pisabarro A.G."/>
            <person name="Walton J.D."/>
            <person name="Blanchette R.A."/>
            <person name="Henrissat B."/>
            <person name="Martin F."/>
            <person name="Cullen D."/>
            <person name="Hibbett D.S."/>
            <person name="Grigoriev I.V."/>
        </authorList>
    </citation>
    <scope>NUCLEOTIDE SEQUENCE [LARGE SCALE GENOMIC DNA]</scope>
    <source>
        <strain evidence="2">CBS 339.88</strain>
    </source>
</reference>
<evidence type="ECO:0000313" key="2">
    <source>
        <dbReference type="Proteomes" id="UP000027222"/>
    </source>
</evidence>
<gene>
    <name evidence="1" type="ORF">GALMADRAFT_261645</name>
</gene>
<dbReference type="Proteomes" id="UP000027222">
    <property type="component" value="Unassembled WGS sequence"/>
</dbReference>
<dbReference type="EMBL" id="KL142367">
    <property type="protein sequence ID" value="KDR86037.1"/>
    <property type="molecule type" value="Genomic_DNA"/>
</dbReference>
<proteinExistence type="predicted"/>
<organism evidence="1 2">
    <name type="scientific">Galerina marginata (strain CBS 339.88)</name>
    <dbReference type="NCBI Taxonomy" id="685588"/>
    <lineage>
        <taxon>Eukaryota</taxon>
        <taxon>Fungi</taxon>
        <taxon>Dikarya</taxon>
        <taxon>Basidiomycota</taxon>
        <taxon>Agaricomycotina</taxon>
        <taxon>Agaricomycetes</taxon>
        <taxon>Agaricomycetidae</taxon>
        <taxon>Agaricales</taxon>
        <taxon>Agaricineae</taxon>
        <taxon>Strophariaceae</taxon>
        <taxon>Galerina</taxon>
    </lineage>
</organism>
<protein>
    <submittedName>
        <fullName evidence="1">Uncharacterized protein</fullName>
    </submittedName>
</protein>
<accession>A0A067TUN9</accession>
<dbReference type="HOGENOM" id="CLU_125567_1_0_1"/>
<dbReference type="AlphaFoldDB" id="A0A067TUN9"/>
<evidence type="ECO:0000313" key="1">
    <source>
        <dbReference type="EMBL" id="KDR86037.1"/>
    </source>
</evidence>
<keyword evidence="2" id="KW-1185">Reference proteome</keyword>
<dbReference type="OrthoDB" id="3112137at2759"/>